<comment type="caution">
    <text evidence="2">The sequence shown here is derived from an EMBL/GenBank/DDBJ whole genome shotgun (WGS) entry which is preliminary data.</text>
</comment>
<evidence type="ECO:0000313" key="3">
    <source>
        <dbReference type="Proteomes" id="UP001141806"/>
    </source>
</evidence>
<dbReference type="EMBL" id="JAMYWD010000008">
    <property type="protein sequence ID" value="KAJ4962218.1"/>
    <property type="molecule type" value="Genomic_DNA"/>
</dbReference>
<feature type="compositionally biased region" description="Low complexity" evidence="1">
    <location>
        <begin position="110"/>
        <end position="123"/>
    </location>
</feature>
<keyword evidence="3" id="KW-1185">Reference proteome</keyword>
<organism evidence="2 3">
    <name type="scientific">Protea cynaroides</name>
    <dbReference type="NCBI Taxonomy" id="273540"/>
    <lineage>
        <taxon>Eukaryota</taxon>
        <taxon>Viridiplantae</taxon>
        <taxon>Streptophyta</taxon>
        <taxon>Embryophyta</taxon>
        <taxon>Tracheophyta</taxon>
        <taxon>Spermatophyta</taxon>
        <taxon>Magnoliopsida</taxon>
        <taxon>Proteales</taxon>
        <taxon>Proteaceae</taxon>
        <taxon>Protea</taxon>
    </lineage>
</organism>
<name>A0A9Q0H9V3_9MAGN</name>
<feature type="region of interest" description="Disordered" evidence="1">
    <location>
        <begin position="97"/>
        <end position="146"/>
    </location>
</feature>
<reference evidence="2" key="1">
    <citation type="journal article" date="2023" name="Plant J.">
        <title>The genome of the king protea, Protea cynaroides.</title>
        <authorList>
            <person name="Chang J."/>
            <person name="Duong T.A."/>
            <person name="Schoeman C."/>
            <person name="Ma X."/>
            <person name="Roodt D."/>
            <person name="Barker N."/>
            <person name="Li Z."/>
            <person name="Van de Peer Y."/>
            <person name="Mizrachi E."/>
        </authorList>
    </citation>
    <scope>NUCLEOTIDE SEQUENCE</scope>
    <source>
        <tissue evidence="2">Young leaves</tissue>
    </source>
</reference>
<evidence type="ECO:0000256" key="1">
    <source>
        <dbReference type="SAM" id="MobiDB-lite"/>
    </source>
</evidence>
<evidence type="ECO:0000313" key="2">
    <source>
        <dbReference type="EMBL" id="KAJ4962218.1"/>
    </source>
</evidence>
<protein>
    <submittedName>
        <fullName evidence="2">Uncharacterized protein</fullName>
    </submittedName>
</protein>
<gene>
    <name evidence="2" type="ORF">NE237_022157</name>
</gene>
<sequence length="199" mass="20363">MVGITLSFLYEGYQSGIPLGLGDKASGGGKGYGRGSGGGISWSLGSTLAGNGGETYCFSAGRVHARNSDEVADRLHQRDMVGLPFMVAQSEGRFINQSKGSVPNGSWNNSDRSQSGSRDSGVSAFRGGRVQPGNPFLGNGGNLDQGLMPQSHQVGMAIGSSAQAGMPTITTVASSSGNNDLLHFGLSLSATQTKSDEGD</sequence>
<dbReference type="AlphaFoldDB" id="A0A9Q0H9V3"/>
<accession>A0A9Q0H9V3</accession>
<dbReference type="Proteomes" id="UP001141806">
    <property type="component" value="Unassembled WGS sequence"/>
</dbReference>
<proteinExistence type="predicted"/>
<feature type="compositionally biased region" description="Polar residues" evidence="1">
    <location>
        <begin position="97"/>
        <end position="109"/>
    </location>
</feature>